<keyword evidence="2" id="KW-1185">Reference proteome</keyword>
<evidence type="ECO:0000313" key="2">
    <source>
        <dbReference type="Proteomes" id="UP000489600"/>
    </source>
</evidence>
<dbReference type="EMBL" id="CABITT030000003">
    <property type="protein sequence ID" value="VVA97234.1"/>
    <property type="molecule type" value="Genomic_DNA"/>
</dbReference>
<name>A0A565B7X9_9BRAS</name>
<organism evidence="1 2">
    <name type="scientific">Arabis nemorensis</name>
    <dbReference type="NCBI Taxonomy" id="586526"/>
    <lineage>
        <taxon>Eukaryota</taxon>
        <taxon>Viridiplantae</taxon>
        <taxon>Streptophyta</taxon>
        <taxon>Embryophyta</taxon>
        <taxon>Tracheophyta</taxon>
        <taxon>Spermatophyta</taxon>
        <taxon>Magnoliopsida</taxon>
        <taxon>eudicotyledons</taxon>
        <taxon>Gunneridae</taxon>
        <taxon>Pentapetalae</taxon>
        <taxon>rosids</taxon>
        <taxon>malvids</taxon>
        <taxon>Brassicales</taxon>
        <taxon>Brassicaceae</taxon>
        <taxon>Arabideae</taxon>
        <taxon>Arabis</taxon>
    </lineage>
</organism>
<dbReference type="AlphaFoldDB" id="A0A565B7X9"/>
<evidence type="ECO:0000313" key="1">
    <source>
        <dbReference type="EMBL" id="VVA97234.1"/>
    </source>
</evidence>
<sequence length="136" mass="16625">MTSSTTNPYLDNLMLCSEYRKRKVFWDRVIKMHDEYCKQRQDQWDRLSKLRQTLNICIPNSPSSFVKVYWKSVFDRLFFLLNVKAENFGTLGSLCRWILYPFLHKVPKENRVDRMHKEYHTRRQELRERVSEGDQD</sequence>
<accession>A0A565B7X9</accession>
<reference evidence="1" key="1">
    <citation type="submission" date="2019-07" db="EMBL/GenBank/DDBJ databases">
        <authorList>
            <person name="Dittberner H."/>
        </authorList>
    </citation>
    <scope>NUCLEOTIDE SEQUENCE [LARGE SCALE GENOMIC DNA]</scope>
</reference>
<dbReference type="Proteomes" id="UP000489600">
    <property type="component" value="Unassembled WGS sequence"/>
</dbReference>
<gene>
    <name evidence="1" type="ORF">ANE_LOCUS7679</name>
</gene>
<protein>
    <submittedName>
        <fullName evidence="1">Uncharacterized protein</fullName>
    </submittedName>
</protein>
<comment type="caution">
    <text evidence="1">The sequence shown here is derived from an EMBL/GenBank/DDBJ whole genome shotgun (WGS) entry which is preliminary data.</text>
</comment>
<proteinExistence type="predicted"/>